<evidence type="ECO:0000313" key="1">
    <source>
        <dbReference type="EMBL" id="QGW27276.1"/>
    </source>
</evidence>
<proteinExistence type="predicted"/>
<dbReference type="Proteomes" id="UP000426027">
    <property type="component" value="Chromosome"/>
</dbReference>
<dbReference type="EMBL" id="CP046566">
    <property type="protein sequence ID" value="QGW27276.1"/>
    <property type="molecule type" value="Genomic_DNA"/>
</dbReference>
<sequence length="224" mass="24515">MQTIEEYSIYTKLFICLHSQLLLKTFKTLLGMILRKYVMQPFYVCMAACLLGNMAASAATANFNDVFGTTCTTCTEEQASITTTTELGGSQYRFTSQIPGDLQFSGNNVNGVLTYYAPGNVLVTKYGIVSRLFKSAGAVIGFYFWETNNTYATGTGAAYFFVRNTQEANVANNTAYNTSSDPVDAQLNDALVLPFNSIQLQVSKSAFGAQLSWKVFSDKACCTL</sequence>
<evidence type="ECO:0000313" key="2">
    <source>
        <dbReference type="Proteomes" id="UP000426027"/>
    </source>
</evidence>
<accession>A0A6I6G3Y8</accession>
<name>A0A6I6G3Y8_9BACT</name>
<reference evidence="1 2" key="1">
    <citation type="submission" date="2019-11" db="EMBL/GenBank/DDBJ databases">
        <authorList>
            <person name="Im W.T."/>
        </authorList>
    </citation>
    <scope>NUCLEOTIDE SEQUENCE [LARGE SCALE GENOMIC DNA]</scope>
    <source>
        <strain evidence="1 2">SB-02</strain>
    </source>
</reference>
<gene>
    <name evidence="1" type="ORF">GLV81_03370</name>
</gene>
<dbReference type="AlphaFoldDB" id="A0A6I6G3Y8"/>
<dbReference type="RefSeq" id="WP_157476879.1">
    <property type="nucleotide sequence ID" value="NZ_CP046566.1"/>
</dbReference>
<protein>
    <submittedName>
        <fullName evidence="1">Uncharacterized protein</fullName>
    </submittedName>
</protein>
<organism evidence="1 2">
    <name type="scientific">Phnomibacter ginsenosidimutans</name>
    <dbReference type="NCBI Taxonomy" id="2676868"/>
    <lineage>
        <taxon>Bacteria</taxon>
        <taxon>Pseudomonadati</taxon>
        <taxon>Bacteroidota</taxon>
        <taxon>Chitinophagia</taxon>
        <taxon>Chitinophagales</taxon>
        <taxon>Chitinophagaceae</taxon>
        <taxon>Phnomibacter</taxon>
    </lineage>
</organism>
<dbReference type="KEGG" id="fls:GLV81_03370"/>
<keyword evidence="2" id="KW-1185">Reference proteome</keyword>